<dbReference type="RefSeq" id="WP_200340398.1">
    <property type="nucleotide sequence ID" value="NZ_NRRL01000018.1"/>
</dbReference>
<evidence type="ECO:0000313" key="8">
    <source>
        <dbReference type="EMBL" id="MBK1668196.1"/>
    </source>
</evidence>
<feature type="transmembrane region" description="Helical" evidence="6">
    <location>
        <begin position="134"/>
        <end position="154"/>
    </location>
</feature>
<evidence type="ECO:0000256" key="2">
    <source>
        <dbReference type="ARBA" id="ARBA00022475"/>
    </source>
</evidence>
<keyword evidence="5 6" id="KW-0472">Membrane</keyword>
<protein>
    <recommendedName>
        <fullName evidence="7">Type II secretion system protein GspF domain-containing protein</fullName>
    </recommendedName>
</protein>
<reference evidence="8 9" key="1">
    <citation type="journal article" date="2020" name="Microorganisms">
        <title>Osmotic Adaptation and Compatible Solute Biosynthesis of Phototrophic Bacteria as Revealed from Genome Analyses.</title>
        <authorList>
            <person name="Imhoff J.F."/>
            <person name="Rahn T."/>
            <person name="Kunzel S."/>
            <person name="Keller A."/>
            <person name="Neulinger S.C."/>
        </authorList>
    </citation>
    <scope>NUCLEOTIDE SEQUENCE [LARGE SCALE GENOMIC DNA]</scope>
    <source>
        <strain evidence="8 9">DSM 9895</strain>
    </source>
</reference>
<feature type="transmembrane region" description="Helical" evidence="6">
    <location>
        <begin position="107"/>
        <end position="128"/>
    </location>
</feature>
<keyword evidence="9" id="KW-1185">Reference proteome</keyword>
<evidence type="ECO:0000256" key="3">
    <source>
        <dbReference type="ARBA" id="ARBA00022692"/>
    </source>
</evidence>
<evidence type="ECO:0000256" key="6">
    <source>
        <dbReference type="SAM" id="Phobius"/>
    </source>
</evidence>
<evidence type="ECO:0000313" key="9">
    <source>
        <dbReference type="Proteomes" id="UP001296873"/>
    </source>
</evidence>
<dbReference type="InterPro" id="IPR018076">
    <property type="entry name" value="T2SS_GspF_dom"/>
</dbReference>
<dbReference type="PANTHER" id="PTHR35007">
    <property type="entry name" value="INTEGRAL MEMBRANE PROTEIN-RELATED"/>
    <property type="match status" value="1"/>
</dbReference>
<keyword evidence="2" id="KW-1003">Cell membrane</keyword>
<accession>A0ABS1DE33</accession>
<comment type="caution">
    <text evidence="8">The sequence shown here is derived from an EMBL/GenBank/DDBJ whole genome shotgun (WGS) entry which is preliminary data.</text>
</comment>
<evidence type="ECO:0000256" key="4">
    <source>
        <dbReference type="ARBA" id="ARBA00022989"/>
    </source>
</evidence>
<gene>
    <name evidence="8" type="ORF">CKO28_09115</name>
</gene>
<keyword evidence="4 6" id="KW-1133">Transmembrane helix</keyword>
<keyword evidence="3 6" id="KW-0812">Transmembrane</keyword>
<dbReference type="Gene3D" id="1.20.81.30">
    <property type="entry name" value="Type II secretion system (T2SS), domain F"/>
    <property type="match status" value="1"/>
</dbReference>
<dbReference type="Proteomes" id="UP001296873">
    <property type="component" value="Unassembled WGS sequence"/>
</dbReference>
<evidence type="ECO:0000256" key="5">
    <source>
        <dbReference type="ARBA" id="ARBA00023136"/>
    </source>
</evidence>
<dbReference type="InterPro" id="IPR042094">
    <property type="entry name" value="T2SS_GspF_sf"/>
</dbReference>
<proteinExistence type="predicted"/>
<feature type="domain" description="Type II secretion system protein GspF" evidence="7">
    <location>
        <begin position="169"/>
        <end position="293"/>
    </location>
</feature>
<comment type="subcellular location">
    <subcellularLocation>
        <location evidence="1">Cell membrane</location>
        <topology evidence="1">Multi-pass membrane protein</topology>
    </subcellularLocation>
</comment>
<sequence length="336" mass="36591">MDGTAFLAILPGSPVALVSYAVTTLLVAVLLALAFRTFLRIRTQVHLDRQLNRVSGRKLDTHETMELLNARARDDSLNDSLLRILPTLGRTRLRLRQAGLRRLDIKLYVMGILALTAVIISTVTIPYIPSYAQPLVVALGLHLLIDVKLLGFIIQRRKNRILAQIADALGHMVRGIQVGQSPEAAIADAAEVVKAPLKDHLVLVKQLTDVGVPLVDALSAIAVDIDMPEFDFAVAAVSAQAESGGNLSSALMNLVDSIRARHQLQMKVQALSAEGKVSAAMMVMMPILLFVWLSMSRPDYVAPFYEDPTGEMLMFLAFGLLGIGAYVLSKIARIKV</sequence>
<organism evidence="8 9">
    <name type="scientific">Rhodovibrio sodomensis</name>
    <dbReference type="NCBI Taxonomy" id="1088"/>
    <lineage>
        <taxon>Bacteria</taxon>
        <taxon>Pseudomonadati</taxon>
        <taxon>Pseudomonadota</taxon>
        <taxon>Alphaproteobacteria</taxon>
        <taxon>Rhodospirillales</taxon>
        <taxon>Rhodovibrionaceae</taxon>
        <taxon>Rhodovibrio</taxon>
    </lineage>
</organism>
<dbReference type="PANTHER" id="PTHR35007:SF1">
    <property type="entry name" value="PILUS ASSEMBLY PROTEIN"/>
    <property type="match status" value="1"/>
</dbReference>
<dbReference type="EMBL" id="NRRL01000018">
    <property type="protein sequence ID" value="MBK1668196.1"/>
    <property type="molecule type" value="Genomic_DNA"/>
</dbReference>
<evidence type="ECO:0000256" key="1">
    <source>
        <dbReference type="ARBA" id="ARBA00004651"/>
    </source>
</evidence>
<feature type="transmembrane region" description="Helical" evidence="6">
    <location>
        <begin position="313"/>
        <end position="332"/>
    </location>
</feature>
<name>A0ABS1DE33_9PROT</name>
<feature type="transmembrane region" description="Helical" evidence="6">
    <location>
        <begin position="20"/>
        <end position="39"/>
    </location>
</feature>
<evidence type="ECO:0000259" key="7">
    <source>
        <dbReference type="Pfam" id="PF00482"/>
    </source>
</evidence>
<feature type="transmembrane region" description="Helical" evidence="6">
    <location>
        <begin position="275"/>
        <end position="293"/>
    </location>
</feature>
<dbReference type="Pfam" id="PF00482">
    <property type="entry name" value="T2SSF"/>
    <property type="match status" value="1"/>
</dbReference>